<dbReference type="RefSeq" id="WP_090618987.1">
    <property type="nucleotide sequence ID" value="NZ_FNYO01000005.1"/>
</dbReference>
<dbReference type="STRING" id="170623.SAMN04244579_00599"/>
<dbReference type="GO" id="GO:0004848">
    <property type="term" value="F:ureidoglycolate hydrolase activity"/>
    <property type="evidence" value="ECO:0007669"/>
    <property type="project" value="InterPro"/>
</dbReference>
<evidence type="ECO:0000313" key="7">
    <source>
        <dbReference type="EMBL" id="SEP68841.1"/>
    </source>
</evidence>
<dbReference type="GO" id="GO:0000256">
    <property type="term" value="P:allantoin catabolic process"/>
    <property type="evidence" value="ECO:0007669"/>
    <property type="project" value="UniProtKB-UniRule"/>
</dbReference>
<dbReference type="NCBIfam" id="NF002949">
    <property type="entry name" value="PRK03606.1-2"/>
    <property type="match status" value="1"/>
</dbReference>
<dbReference type="EC" id="4.3.2.3" evidence="5"/>
<dbReference type="PANTHER" id="PTHR21221:SF1">
    <property type="entry name" value="UREIDOGLYCOLATE LYASE"/>
    <property type="match status" value="1"/>
</dbReference>
<keyword evidence="3 5" id="KW-0456">Lyase</keyword>
<accession>A0A1H6R371</accession>
<dbReference type="EMBL" id="FNYO01000005">
    <property type="protein sequence ID" value="SEI46230.1"/>
    <property type="molecule type" value="Genomic_DNA"/>
</dbReference>
<organism evidence="6 8">
    <name type="scientific">Azotobacter beijerinckii</name>
    <dbReference type="NCBI Taxonomy" id="170623"/>
    <lineage>
        <taxon>Bacteria</taxon>
        <taxon>Pseudomonadati</taxon>
        <taxon>Pseudomonadota</taxon>
        <taxon>Gammaproteobacteria</taxon>
        <taxon>Pseudomonadales</taxon>
        <taxon>Pseudomonadaceae</taxon>
        <taxon>Azotobacter</taxon>
    </lineage>
</organism>
<dbReference type="InterPro" id="IPR024060">
    <property type="entry name" value="Ureidoglycolate_lyase_dom_sf"/>
</dbReference>
<dbReference type="HAMAP" id="MF_00616">
    <property type="entry name" value="Ureidogly_lyase"/>
    <property type="match status" value="1"/>
</dbReference>
<dbReference type="InterPro" id="IPR011051">
    <property type="entry name" value="RmlC_Cupin_sf"/>
</dbReference>
<evidence type="ECO:0000256" key="3">
    <source>
        <dbReference type="ARBA" id="ARBA00023239"/>
    </source>
</evidence>
<comment type="catalytic activity">
    <reaction evidence="4 5">
        <text>(S)-ureidoglycolate = urea + glyoxylate</text>
        <dbReference type="Rhea" id="RHEA:11304"/>
        <dbReference type="ChEBI" id="CHEBI:16199"/>
        <dbReference type="ChEBI" id="CHEBI:36655"/>
        <dbReference type="ChEBI" id="CHEBI:57296"/>
        <dbReference type="EC" id="4.3.2.3"/>
    </reaction>
</comment>
<dbReference type="NCBIfam" id="NF009932">
    <property type="entry name" value="PRK13395.1"/>
    <property type="match status" value="1"/>
</dbReference>
<comment type="pathway">
    <text evidence="5">Nitrogen metabolism; (S)-allantoin degradation.</text>
</comment>
<dbReference type="CDD" id="cd20298">
    <property type="entry name" value="cupin_UAH"/>
    <property type="match status" value="1"/>
</dbReference>
<evidence type="ECO:0000313" key="6">
    <source>
        <dbReference type="EMBL" id="SEI46230.1"/>
    </source>
</evidence>
<dbReference type="Proteomes" id="UP000199005">
    <property type="component" value="Unassembled WGS sequence"/>
</dbReference>
<comment type="subunit">
    <text evidence="1 5">Homodimer.</text>
</comment>
<dbReference type="GO" id="GO:0050385">
    <property type="term" value="F:ureidoglycolate lyase activity"/>
    <property type="evidence" value="ECO:0007669"/>
    <property type="project" value="UniProtKB-UniRule"/>
</dbReference>
<dbReference type="UniPathway" id="UPA00395"/>
<dbReference type="Proteomes" id="UP000199267">
    <property type="component" value="Unassembled WGS sequence"/>
</dbReference>
<dbReference type="Gene3D" id="2.60.120.480">
    <property type="entry name" value="Ureidoglycolate hydrolase"/>
    <property type="match status" value="1"/>
</dbReference>
<dbReference type="EMBL" id="FOFJ01000002">
    <property type="protein sequence ID" value="SEP68841.1"/>
    <property type="molecule type" value="Genomic_DNA"/>
</dbReference>
<reference evidence="8 9" key="1">
    <citation type="submission" date="2016-10" db="EMBL/GenBank/DDBJ databases">
        <authorList>
            <person name="de Groot N.N."/>
        </authorList>
    </citation>
    <scope>NUCLEOTIDE SEQUENCE [LARGE SCALE GENOMIC DNA]</scope>
    <source>
        <strain evidence="6 8">DSM 1041</strain>
        <strain evidence="7 9">DSM 378</strain>
    </source>
</reference>
<dbReference type="GO" id="GO:0006145">
    <property type="term" value="P:purine nucleobase catabolic process"/>
    <property type="evidence" value="ECO:0007669"/>
    <property type="project" value="UniProtKB-UniRule"/>
</dbReference>
<dbReference type="InterPro" id="IPR047233">
    <property type="entry name" value="UAH_cupin"/>
</dbReference>
<dbReference type="PANTHER" id="PTHR21221">
    <property type="entry name" value="UREIDOGLYCOLATE HYDROLASE"/>
    <property type="match status" value="1"/>
</dbReference>
<evidence type="ECO:0000256" key="5">
    <source>
        <dbReference type="HAMAP-Rule" id="MF_00616"/>
    </source>
</evidence>
<dbReference type="InterPro" id="IPR023525">
    <property type="entry name" value="Ureidogly_lyase_bac"/>
</dbReference>
<evidence type="ECO:0000256" key="2">
    <source>
        <dbReference type="ARBA" id="ARBA00022631"/>
    </source>
</evidence>
<proteinExistence type="inferred from homology"/>
<dbReference type="PIRSF" id="PIRSF017306">
    <property type="entry name" value="Ureidogly_hydro"/>
    <property type="match status" value="1"/>
</dbReference>
<comment type="function">
    <text evidence="5">Catalyzes the catabolism of the allantoin degradation intermediate (S)-ureidoglycolate, generating urea and glyoxylate. Involved in the utilization of allantoin as nitrogen source.</text>
</comment>
<evidence type="ECO:0000256" key="4">
    <source>
        <dbReference type="ARBA" id="ARBA00047684"/>
    </source>
</evidence>
<name>A0A1H6R371_9GAMM</name>
<evidence type="ECO:0000256" key="1">
    <source>
        <dbReference type="ARBA" id="ARBA00011738"/>
    </source>
</evidence>
<dbReference type="Pfam" id="PF04115">
    <property type="entry name" value="Ureidogly_lyase"/>
    <property type="match status" value="1"/>
</dbReference>
<dbReference type="InterPro" id="IPR007247">
    <property type="entry name" value="Ureidogly_lyase"/>
</dbReference>
<protein>
    <recommendedName>
        <fullName evidence="5">Ureidoglycolate lyase</fullName>
        <ecNumber evidence="5">4.3.2.3</ecNumber>
    </recommendedName>
    <alternativeName>
        <fullName evidence="5">Ureidoglycolatase</fullName>
    </alternativeName>
</protein>
<sequence length="166" mass="18422">MRTLSIEPLSKAAFAPFGEVIETEGSDYFMINNGSTRRYHALARVQTAAPEDQAILSIFVARTLPLPLTIRMLERHPQGSQAFVPLRGNPFLIVVAPPGDAPHPEQVRAFLSNGRQGVNYQRGVWHHPVLALADDDEFLVIDRSGAGANCDEHFFGEDEQLLLRHP</sequence>
<evidence type="ECO:0000313" key="8">
    <source>
        <dbReference type="Proteomes" id="UP000199005"/>
    </source>
</evidence>
<dbReference type="AlphaFoldDB" id="A0A1H6R371"/>
<dbReference type="SUPFAM" id="SSF51182">
    <property type="entry name" value="RmlC-like cupins"/>
    <property type="match status" value="1"/>
</dbReference>
<comment type="cofactor">
    <cofactor evidence="5">
        <name>Ni(2+)</name>
        <dbReference type="ChEBI" id="CHEBI:49786"/>
    </cofactor>
</comment>
<gene>
    <name evidence="5" type="primary">allA</name>
    <name evidence="7" type="ORF">SAMN04244573_00288</name>
    <name evidence="6" type="ORF">SAMN04244579_00599</name>
</gene>
<keyword evidence="2 5" id="KW-0659">Purine metabolism</keyword>
<evidence type="ECO:0000313" key="9">
    <source>
        <dbReference type="Proteomes" id="UP000199267"/>
    </source>
</evidence>
<comment type="similarity">
    <text evidence="5">Belongs to the ureidoglycolate lyase family.</text>
</comment>